<dbReference type="Proteomes" id="UP000663874">
    <property type="component" value="Unassembled WGS sequence"/>
</dbReference>
<evidence type="ECO:0000313" key="3">
    <source>
        <dbReference type="EMBL" id="CAF3877696.1"/>
    </source>
</evidence>
<name>A0A814L7B6_9BILA</name>
<evidence type="ECO:0000256" key="1">
    <source>
        <dbReference type="SAM" id="MobiDB-lite"/>
    </source>
</evidence>
<accession>A0A814L7B6</accession>
<feature type="compositionally biased region" description="Polar residues" evidence="1">
    <location>
        <begin position="114"/>
        <end position="128"/>
    </location>
</feature>
<feature type="region of interest" description="Disordered" evidence="1">
    <location>
        <begin position="114"/>
        <end position="133"/>
    </location>
</feature>
<dbReference type="Proteomes" id="UP000663889">
    <property type="component" value="Unassembled WGS sequence"/>
</dbReference>
<dbReference type="AlphaFoldDB" id="A0A814L7B6"/>
<evidence type="ECO:0000313" key="4">
    <source>
        <dbReference type="Proteomes" id="UP000663889"/>
    </source>
</evidence>
<dbReference type="InterPro" id="IPR039471">
    <property type="entry name" value="CXorf65-like"/>
</dbReference>
<dbReference type="Pfam" id="PF15874">
    <property type="entry name" value="Il2rg"/>
    <property type="match status" value="1"/>
</dbReference>
<dbReference type="EMBL" id="CAJNOU010000662">
    <property type="protein sequence ID" value="CAF1059463.1"/>
    <property type="molecule type" value="Genomic_DNA"/>
</dbReference>
<comment type="caution">
    <text evidence="2">The sequence shown here is derived from an EMBL/GenBank/DDBJ whole genome shotgun (WGS) entry which is preliminary data.</text>
</comment>
<reference evidence="2" key="1">
    <citation type="submission" date="2021-02" db="EMBL/GenBank/DDBJ databases">
        <authorList>
            <person name="Nowell W R."/>
        </authorList>
    </citation>
    <scope>NUCLEOTIDE SEQUENCE</scope>
</reference>
<evidence type="ECO:0000313" key="2">
    <source>
        <dbReference type="EMBL" id="CAF1059463.1"/>
    </source>
</evidence>
<protein>
    <submittedName>
        <fullName evidence="2">Uncharacterized protein</fullName>
    </submittedName>
</protein>
<dbReference type="EMBL" id="CAJOBE010003391">
    <property type="protein sequence ID" value="CAF3877696.1"/>
    <property type="molecule type" value="Genomic_DNA"/>
</dbReference>
<sequence>MLIELHYGDACVLLVNGNCQPIHLINYIRTHCRLSSSLKFDLCLLNSAEPLHLLSFDSKFVLSERRRFPSHVRCVLTQIDEEGQYIPLLNDSTLITNEFLLKLRKATNTKVTSKIISKSGKQPTNSPDQAAKGRRTLKSIVIAASVMKQK</sequence>
<proteinExistence type="predicted"/>
<gene>
    <name evidence="3" type="ORF">FNK824_LOCUS19370</name>
    <name evidence="2" type="ORF">SEV965_LOCUS13772</name>
</gene>
<organism evidence="2 4">
    <name type="scientific">Rotaria sordida</name>
    <dbReference type="NCBI Taxonomy" id="392033"/>
    <lineage>
        <taxon>Eukaryota</taxon>
        <taxon>Metazoa</taxon>
        <taxon>Spiralia</taxon>
        <taxon>Gnathifera</taxon>
        <taxon>Rotifera</taxon>
        <taxon>Eurotatoria</taxon>
        <taxon>Bdelloidea</taxon>
        <taxon>Philodinida</taxon>
        <taxon>Philodinidae</taxon>
        <taxon>Rotaria</taxon>
    </lineage>
</organism>